<feature type="region of interest" description="Disordered" evidence="5">
    <location>
        <begin position="250"/>
        <end position="269"/>
    </location>
</feature>
<dbReference type="GO" id="GO:0016020">
    <property type="term" value="C:membrane"/>
    <property type="evidence" value="ECO:0007669"/>
    <property type="project" value="UniProtKB-SubCell"/>
</dbReference>
<organism evidence="7 8">
    <name type="scientific">Neonectria ditissima</name>
    <dbReference type="NCBI Taxonomy" id="78410"/>
    <lineage>
        <taxon>Eukaryota</taxon>
        <taxon>Fungi</taxon>
        <taxon>Dikarya</taxon>
        <taxon>Ascomycota</taxon>
        <taxon>Pezizomycotina</taxon>
        <taxon>Sordariomycetes</taxon>
        <taxon>Hypocreomycetidae</taxon>
        <taxon>Hypocreales</taxon>
        <taxon>Nectriaceae</taxon>
        <taxon>Neonectria</taxon>
    </lineage>
</organism>
<name>A0A0P7AZL0_9HYPO</name>
<gene>
    <name evidence="7" type="ORF">AK830_g12189</name>
</gene>
<keyword evidence="3 6" id="KW-1133">Transmembrane helix</keyword>
<accession>A0A0P7AZL0</accession>
<dbReference type="InterPro" id="IPR029208">
    <property type="entry name" value="COX14"/>
</dbReference>
<comment type="caution">
    <text evidence="7">The sequence shown here is derived from an EMBL/GenBank/DDBJ whole genome shotgun (WGS) entry which is preliminary data.</text>
</comment>
<evidence type="ECO:0000256" key="1">
    <source>
        <dbReference type="ARBA" id="ARBA00004167"/>
    </source>
</evidence>
<evidence type="ECO:0000256" key="3">
    <source>
        <dbReference type="ARBA" id="ARBA00022989"/>
    </source>
</evidence>
<keyword evidence="8" id="KW-1185">Reference proteome</keyword>
<reference evidence="7 8" key="1">
    <citation type="submission" date="2015-09" db="EMBL/GenBank/DDBJ databases">
        <title>Draft genome of a European isolate of the apple canker pathogen Neonectria ditissima.</title>
        <authorList>
            <person name="Gomez-Cortecero A."/>
            <person name="Harrison R.J."/>
            <person name="Armitage A.D."/>
        </authorList>
    </citation>
    <scope>NUCLEOTIDE SEQUENCE [LARGE SCALE GENOMIC DNA]</scope>
    <source>
        <strain evidence="7 8">R09/05</strain>
    </source>
</reference>
<feature type="transmembrane region" description="Helical" evidence="6">
    <location>
        <begin position="152"/>
        <end position="173"/>
    </location>
</feature>
<keyword evidence="2 6" id="KW-0812">Transmembrane</keyword>
<evidence type="ECO:0000256" key="5">
    <source>
        <dbReference type="SAM" id="MobiDB-lite"/>
    </source>
</evidence>
<feature type="compositionally biased region" description="Low complexity" evidence="5">
    <location>
        <begin position="89"/>
        <end position="105"/>
    </location>
</feature>
<feature type="region of interest" description="Disordered" evidence="5">
    <location>
        <begin position="1"/>
        <end position="116"/>
    </location>
</feature>
<evidence type="ECO:0000313" key="8">
    <source>
        <dbReference type="Proteomes" id="UP000050424"/>
    </source>
</evidence>
<feature type="region of interest" description="Disordered" evidence="5">
    <location>
        <begin position="279"/>
        <end position="342"/>
    </location>
</feature>
<dbReference type="EMBL" id="LKCW01000347">
    <property type="protein sequence ID" value="KPM34376.1"/>
    <property type="molecule type" value="Genomic_DNA"/>
</dbReference>
<feature type="compositionally biased region" description="Basic and acidic residues" evidence="5">
    <location>
        <begin position="305"/>
        <end position="342"/>
    </location>
</feature>
<sequence>MTPLPTHPELLSPSHENRPEKDRPPTAPDNPERLPLPLSQSSIHILRKTGHKPDRFLASSSSRPPAMASRMGPRSVKDATRFTSTIPHATSKSASAGGSAATPKAPRIPGESPEQRVRRLRHAHLAAQKAQISKADKLIDASRRFLDVAHRWTVGGIVIFTAVAGVVSIYSVWDMLRYNRARRAEWVEAQKKLEYNELATARLAYLKGEATDEQILLVEEANRHAEETGIKLPPLLAAPTTRTHFEEHVKPNFEGGADPSDSTKKGKGVLGIFSGMLGREEQGEDVGTSQGRLGYESLSEEDDSTGVRESDLIRSIETKTREAWEQEKENQRRGGDLDHLGLETAQRADKKSWWRFW</sequence>
<dbReference type="Pfam" id="PF14880">
    <property type="entry name" value="COX14"/>
    <property type="match status" value="1"/>
</dbReference>
<comment type="subcellular location">
    <subcellularLocation>
        <location evidence="1">Membrane</location>
        <topology evidence="1">Single-pass membrane protein</topology>
    </subcellularLocation>
</comment>
<evidence type="ECO:0000256" key="4">
    <source>
        <dbReference type="ARBA" id="ARBA00023136"/>
    </source>
</evidence>
<dbReference type="STRING" id="78410.A0A0P7AZL0"/>
<dbReference type="Proteomes" id="UP000050424">
    <property type="component" value="Unassembled WGS sequence"/>
</dbReference>
<dbReference type="OrthoDB" id="4205486at2759"/>
<evidence type="ECO:0000313" key="7">
    <source>
        <dbReference type="EMBL" id="KPM34376.1"/>
    </source>
</evidence>
<proteinExistence type="predicted"/>
<keyword evidence="4 6" id="KW-0472">Membrane</keyword>
<evidence type="ECO:0000256" key="2">
    <source>
        <dbReference type="ARBA" id="ARBA00022692"/>
    </source>
</evidence>
<feature type="compositionally biased region" description="Basic and acidic residues" evidence="5">
    <location>
        <begin position="15"/>
        <end position="24"/>
    </location>
</feature>
<evidence type="ECO:0000256" key="6">
    <source>
        <dbReference type="SAM" id="Phobius"/>
    </source>
</evidence>
<protein>
    <submittedName>
        <fullName evidence="7">Uncharacterized protein</fullName>
    </submittedName>
</protein>
<feature type="compositionally biased region" description="Low complexity" evidence="5">
    <location>
        <begin position="58"/>
        <end position="71"/>
    </location>
</feature>
<dbReference type="AlphaFoldDB" id="A0A0P7AZL0"/>